<dbReference type="Pfam" id="PF00953">
    <property type="entry name" value="Glycos_transf_4"/>
    <property type="match status" value="1"/>
</dbReference>
<proteinExistence type="predicted"/>
<keyword evidence="5 9" id="KW-1133">Transmembrane helix</keyword>
<feature type="region of interest" description="Disordered" evidence="8">
    <location>
        <begin position="415"/>
        <end position="461"/>
    </location>
</feature>
<keyword evidence="6 9" id="KW-0472">Membrane</keyword>
<evidence type="ECO:0000256" key="5">
    <source>
        <dbReference type="ARBA" id="ARBA00022989"/>
    </source>
</evidence>
<dbReference type="AlphaFoldDB" id="A0A221V348"/>
<name>A0A221V348_9FLAO</name>
<evidence type="ECO:0000256" key="6">
    <source>
        <dbReference type="ARBA" id="ARBA00023136"/>
    </source>
</evidence>
<dbReference type="KEGG" id="aalg:AREALGSMS7_04565"/>
<dbReference type="GO" id="GO:0071555">
    <property type="term" value="P:cell wall organization"/>
    <property type="evidence" value="ECO:0007669"/>
    <property type="project" value="TreeGrafter"/>
</dbReference>
<dbReference type="PANTHER" id="PTHR22926">
    <property type="entry name" value="PHOSPHO-N-ACETYLMURAMOYL-PENTAPEPTIDE-TRANSFERASE"/>
    <property type="match status" value="1"/>
</dbReference>
<evidence type="ECO:0000256" key="7">
    <source>
        <dbReference type="PIRSR" id="PIRSR600715-1"/>
    </source>
</evidence>
<evidence type="ECO:0000313" key="11">
    <source>
        <dbReference type="Proteomes" id="UP000204551"/>
    </source>
</evidence>
<feature type="transmembrane region" description="Helical" evidence="9">
    <location>
        <begin position="58"/>
        <end position="80"/>
    </location>
</feature>
<dbReference type="PROSITE" id="PS01348">
    <property type="entry name" value="MRAY_2"/>
    <property type="match status" value="1"/>
</dbReference>
<evidence type="ECO:0000256" key="2">
    <source>
        <dbReference type="ARBA" id="ARBA00022475"/>
    </source>
</evidence>
<dbReference type="RefSeq" id="WP_093980128.1">
    <property type="nucleotide sequence ID" value="NZ_CP022515.1"/>
</dbReference>
<keyword evidence="2" id="KW-1003">Cell membrane</keyword>
<dbReference type="EC" id="2.7.8.33" evidence="10"/>
<dbReference type="EMBL" id="CP022515">
    <property type="protein sequence ID" value="ASO07963.1"/>
    <property type="molecule type" value="Genomic_DNA"/>
</dbReference>
<feature type="compositionally biased region" description="Basic and acidic residues" evidence="8">
    <location>
        <begin position="440"/>
        <end position="461"/>
    </location>
</feature>
<dbReference type="InterPro" id="IPR018480">
    <property type="entry name" value="PNAcMuramoyl-5peptid_Trfase_CS"/>
</dbReference>
<dbReference type="GO" id="GO:0005886">
    <property type="term" value="C:plasma membrane"/>
    <property type="evidence" value="ECO:0007669"/>
    <property type="project" value="UniProtKB-SubCell"/>
</dbReference>
<feature type="transmembrane region" description="Helical" evidence="9">
    <location>
        <begin position="313"/>
        <end position="332"/>
    </location>
</feature>
<keyword evidence="7" id="KW-0479">Metal-binding</keyword>
<gene>
    <name evidence="10" type="primary">wecA</name>
    <name evidence="10" type="ORF">AREALGSMS7_04565</name>
</gene>
<dbReference type="GO" id="GO:0009103">
    <property type="term" value="P:lipopolysaccharide biosynthetic process"/>
    <property type="evidence" value="ECO:0007669"/>
    <property type="project" value="TreeGrafter"/>
</dbReference>
<comment type="subcellular location">
    <subcellularLocation>
        <location evidence="1">Cell membrane</location>
        <topology evidence="1">Multi-pass membrane protein</topology>
    </subcellularLocation>
</comment>
<dbReference type="GO" id="GO:0036380">
    <property type="term" value="F:UDP-N-acetylglucosamine-undecaprenyl-phosphate N-acetylglucosaminephosphotransferase activity"/>
    <property type="evidence" value="ECO:0007669"/>
    <property type="project" value="UniProtKB-EC"/>
</dbReference>
<evidence type="ECO:0000256" key="9">
    <source>
        <dbReference type="SAM" id="Phobius"/>
    </source>
</evidence>
<feature type="transmembrane region" description="Helical" evidence="9">
    <location>
        <begin position="147"/>
        <end position="164"/>
    </location>
</feature>
<dbReference type="Proteomes" id="UP000204551">
    <property type="component" value="Chromosome"/>
</dbReference>
<accession>A0A221V348</accession>
<dbReference type="CDD" id="cd06853">
    <property type="entry name" value="GT_WecA_like"/>
    <property type="match status" value="1"/>
</dbReference>
<feature type="transmembrane region" description="Helical" evidence="9">
    <location>
        <begin position="200"/>
        <end position="219"/>
    </location>
</feature>
<feature type="compositionally biased region" description="Basic and acidic residues" evidence="8">
    <location>
        <begin position="422"/>
        <end position="431"/>
    </location>
</feature>
<keyword evidence="7" id="KW-0460">Magnesium</keyword>
<feature type="transmembrane region" description="Helical" evidence="9">
    <location>
        <begin position="231"/>
        <end position="250"/>
    </location>
</feature>
<evidence type="ECO:0000256" key="3">
    <source>
        <dbReference type="ARBA" id="ARBA00022679"/>
    </source>
</evidence>
<dbReference type="GO" id="GO:0044038">
    <property type="term" value="P:cell wall macromolecule biosynthetic process"/>
    <property type="evidence" value="ECO:0007669"/>
    <property type="project" value="TreeGrafter"/>
</dbReference>
<comment type="cofactor">
    <cofactor evidence="7">
        <name>Mg(2+)</name>
        <dbReference type="ChEBI" id="CHEBI:18420"/>
    </cofactor>
</comment>
<dbReference type="InterPro" id="IPR000715">
    <property type="entry name" value="Glycosyl_transferase_4"/>
</dbReference>
<feature type="binding site" evidence="7">
    <location>
        <position position="229"/>
    </location>
    <ligand>
        <name>Mg(2+)</name>
        <dbReference type="ChEBI" id="CHEBI:18420"/>
    </ligand>
</feature>
<sequence>MEVLKDFYTNIYFVAIFSCLVTFLLSNRMYPIIIYTVRTKNIMDEPDFRKVHSSKTPTLGGVGLFASFTLTIILFCLYFHLDLPDLNKLLSLLGSTMILLFLGMKDDLIAISPKKKLIGQIIASAIVVFSTDIRITSFGGLLGIGELNYMVSVIFTIFTFILVINSFNLTDGIDGLAGSIALVASGVFGVFFLLNENYLLVFVSFTLIGAIFGFLRYNLSDSRKLFMGDSGSLFLGFLLAYQGITFLTLNEANTSSFTVANGPILLLAILSFPLLDTLRVFTIRAKAKRNPFSPDRNHIHHRLLNLGLTHKRATSLIIIGNILLIELAYIISYTYINLQLFICITVGSMIYLCPFLRVFEKNTIMGPVKNGNDPKTNAEFEHPEQPVPVSQDYNYIDEEFFPLPTFVKTKQAEWSTATASKDIVDDKKTPEGKMSNQKQRLIEKRLSELKKANKSKKVNDK</sequence>
<feature type="transmembrane region" description="Helical" evidence="9">
    <location>
        <begin position="176"/>
        <end position="194"/>
    </location>
</feature>
<feature type="transmembrane region" description="Helical" evidence="9">
    <location>
        <begin position="262"/>
        <end position="281"/>
    </location>
</feature>
<protein>
    <submittedName>
        <fullName evidence="10">Undecaprenyl-phosphate alpha-N-acetylglucosaminyl 1-phosphate transferase</fullName>
        <ecNumber evidence="10">2.7.8.33</ecNumber>
    </submittedName>
</protein>
<keyword evidence="4 9" id="KW-0812">Transmembrane</keyword>
<dbReference type="GO" id="GO:0046872">
    <property type="term" value="F:metal ion binding"/>
    <property type="evidence" value="ECO:0007669"/>
    <property type="project" value="UniProtKB-KW"/>
</dbReference>
<dbReference type="PROSITE" id="PS51257">
    <property type="entry name" value="PROKAR_LIPOPROTEIN"/>
    <property type="match status" value="1"/>
</dbReference>
<evidence type="ECO:0000256" key="1">
    <source>
        <dbReference type="ARBA" id="ARBA00004651"/>
    </source>
</evidence>
<feature type="transmembrane region" description="Helical" evidence="9">
    <location>
        <begin position="338"/>
        <end position="359"/>
    </location>
</feature>
<feature type="binding site" evidence="7">
    <location>
        <position position="168"/>
    </location>
    <ligand>
        <name>Mg(2+)</name>
        <dbReference type="ChEBI" id="CHEBI:18420"/>
    </ligand>
</feature>
<keyword evidence="3 10" id="KW-0808">Transferase</keyword>
<organism evidence="10 11">
    <name type="scientific">Arenibacter algicola</name>
    <dbReference type="NCBI Taxonomy" id="616991"/>
    <lineage>
        <taxon>Bacteria</taxon>
        <taxon>Pseudomonadati</taxon>
        <taxon>Bacteroidota</taxon>
        <taxon>Flavobacteriia</taxon>
        <taxon>Flavobacteriales</taxon>
        <taxon>Flavobacteriaceae</taxon>
        <taxon>Arenibacter</taxon>
    </lineage>
</organism>
<dbReference type="PANTHER" id="PTHR22926:SF3">
    <property type="entry name" value="UNDECAPRENYL-PHOSPHATE ALPHA-N-ACETYLGLUCOSAMINYL 1-PHOSPHATE TRANSFERASE"/>
    <property type="match status" value="1"/>
</dbReference>
<feature type="transmembrane region" description="Helical" evidence="9">
    <location>
        <begin position="12"/>
        <end position="37"/>
    </location>
</feature>
<evidence type="ECO:0000256" key="8">
    <source>
        <dbReference type="SAM" id="MobiDB-lite"/>
    </source>
</evidence>
<evidence type="ECO:0000313" key="10">
    <source>
        <dbReference type="EMBL" id="ASO07963.1"/>
    </source>
</evidence>
<reference evidence="10 11" key="1">
    <citation type="submission" date="2017-07" db="EMBL/GenBank/DDBJ databases">
        <title>Genome Sequence of Arenibacter algicola Strain SMS7 Isolated from a culture of the Diatom Skeletonema marinoi.</title>
        <authorList>
            <person name="Topel M."/>
            <person name="Pinder M.I.M."/>
            <person name="Johansson O.N."/>
            <person name="Kourtchenko O."/>
            <person name="Godhe A."/>
            <person name="Clarke A.K."/>
        </authorList>
    </citation>
    <scope>NUCLEOTIDE SEQUENCE [LARGE SCALE GENOMIC DNA]</scope>
    <source>
        <strain evidence="10 11">SMS7</strain>
    </source>
</reference>
<evidence type="ECO:0000256" key="4">
    <source>
        <dbReference type="ARBA" id="ARBA00022692"/>
    </source>
</evidence>